<dbReference type="PANTHER" id="PTHR30204:SF97">
    <property type="entry name" value="MERR FAMILY REGULATORY PROTEIN"/>
    <property type="match status" value="1"/>
</dbReference>
<organism evidence="3 4">
    <name type="scientific">Nocardiopsis suaedae</name>
    <dbReference type="NCBI Taxonomy" id="3018444"/>
    <lineage>
        <taxon>Bacteria</taxon>
        <taxon>Bacillati</taxon>
        <taxon>Actinomycetota</taxon>
        <taxon>Actinomycetes</taxon>
        <taxon>Streptosporangiales</taxon>
        <taxon>Nocardiopsidaceae</taxon>
        <taxon>Nocardiopsis</taxon>
    </lineage>
</organism>
<evidence type="ECO:0000313" key="3">
    <source>
        <dbReference type="EMBL" id="MDA2806242.1"/>
    </source>
</evidence>
<protein>
    <submittedName>
        <fullName evidence="3">MerR family transcriptional regulator</fullName>
    </submittedName>
</protein>
<sequence>MRIGELARRTGVSIRSLRYYEEQNLLAPQRRPSGYREYEEGDVLVVRRIRTLIAAGLTTELIAQVLHCFRGDAETPEPTCAEMVTELATARESMAAKIEDLRSSQSLLDMIIDAAPKEADEVAV</sequence>
<dbReference type="PROSITE" id="PS00552">
    <property type="entry name" value="HTH_MERR_1"/>
    <property type="match status" value="1"/>
</dbReference>
<name>A0ABT4TNI3_9ACTN</name>
<dbReference type="InterPro" id="IPR009061">
    <property type="entry name" value="DNA-bd_dom_put_sf"/>
</dbReference>
<evidence type="ECO:0000313" key="4">
    <source>
        <dbReference type="Proteomes" id="UP001165685"/>
    </source>
</evidence>
<gene>
    <name evidence="3" type="ORF">O4U47_17150</name>
</gene>
<dbReference type="Proteomes" id="UP001165685">
    <property type="component" value="Unassembled WGS sequence"/>
</dbReference>
<dbReference type="RefSeq" id="WP_270678884.1">
    <property type="nucleotide sequence ID" value="NZ_JAQFWP010000031.1"/>
</dbReference>
<dbReference type="PANTHER" id="PTHR30204">
    <property type="entry name" value="REDOX-CYCLING DRUG-SENSING TRANSCRIPTIONAL ACTIVATOR SOXR"/>
    <property type="match status" value="1"/>
</dbReference>
<dbReference type="Gene3D" id="1.10.1660.10">
    <property type="match status" value="1"/>
</dbReference>
<evidence type="ECO:0000256" key="1">
    <source>
        <dbReference type="ARBA" id="ARBA00023125"/>
    </source>
</evidence>
<accession>A0ABT4TNI3</accession>
<dbReference type="PROSITE" id="PS50937">
    <property type="entry name" value="HTH_MERR_2"/>
    <property type="match status" value="1"/>
</dbReference>
<keyword evidence="4" id="KW-1185">Reference proteome</keyword>
<reference evidence="3" key="1">
    <citation type="submission" date="2023-01" db="EMBL/GenBank/DDBJ databases">
        <title>Draft genome sequence of Nocardiopsis sp. LSu2-4 isolated from halophytes.</title>
        <authorList>
            <person name="Duangmal K."/>
            <person name="Chantavorakit T."/>
        </authorList>
    </citation>
    <scope>NUCLEOTIDE SEQUENCE</scope>
    <source>
        <strain evidence="3">LSu2-4</strain>
    </source>
</reference>
<feature type="domain" description="HTH merR-type" evidence="2">
    <location>
        <begin position="1"/>
        <end position="68"/>
    </location>
</feature>
<dbReference type="PRINTS" id="PR00040">
    <property type="entry name" value="HTHMERR"/>
</dbReference>
<proteinExistence type="predicted"/>
<dbReference type="Pfam" id="PF13411">
    <property type="entry name" value="MerR_1"/>
    <property type="match status" value="1"/>
</dbReference>
<dbReference type="CDD" id="cd01282">
    <property type="entry name" value="HTH_MerR-like_sg3"/>
    <property type="match status" value="1"/>
</dbReference>
<keyword evidence="1" id="KW-0238">DNA-binding</keyword>
<dbReference type="InterPro" id="IPR047057">
    <property type="entry name" value="MerR_fam"/>
</dbReference>
<dbReference type="InterPro" id="IPR000551">
    <property type="entry name" value="MerR-type_HTH_dom"/>
</dbReference>
<comment type="caution">
    <text evidence="3">The sequence shown here is derived from an EMBL/GenBank/DDBJ whole genome shotgun (WGS) entry which is preliminary data.</text>
</comment>
<evidence type="ECO:0000259" key="2">
    <source>
        <dbReference type="PROSITE" id="PS50937"/>
    </source>
</evidence>
<dbReference type="EMBL" id="JAQFWP010000031">
    <property type="protein sequence ID" value="MDA2806242.1"/>
    <property type="molecule type" value="Genomic_DNA"/>
</dbReference>
<dbReference type="SUPFAM" id="SSF46955">
    <property type="entry name" value="Putative DNA-binding domain"/>
    <property type="match status" value="1"/>
</dbReference>
<dbReference type="SMART" id="SM00422">
    <property type="entry name" value="HTH_MERR"/>
    <property type="match status" value="1"/>
</dbReference>